<dbReference type="AlphaFoldDB" id="A0A4R6QDW7"/>
<gene>
    <name evidence="1" type="ORF">EV211_10350</name>
</gene>
<dbReference type="Pfam" id="PF26317">
    <property type="entry name" value="CntK_N"/>
    <property type="match status" value="1"/>
</dbReference>
<dbReference type="OrthoDB" id="9813391at2"/>
<dbReference type="Proteomes" id="UP000295500">
    <property type="component" value="Unassembled WGS sequence"/>
</dbReference>
<evidence type="ECO:0000313" key="1">
    <source>
        <dbReference type="EMBL" id="TDP59629.1"/>
    </source>
</evidence>
<organism evidence="1 2">
    <name type="scientific">Aminicella lysinilytica</name>
    <dbReference type="NCBI Taxonomy" id="433323"/>
    <lineage>
        <taxon>Bacteria</taxon>
        <taxon>Bacillati</taxon>
        <taxon>Bacillota</taxon>
        <taxon>Clostridia</taxon>
        <taxon>Peptostreptococcales</taxon>
        <taxon>Anaerovoracaceae</taxon>
        <taxon>Aminicella</taxon>
    </lineage>
</organism>
<evidence type="ECO:0000313" key="2">
    <source>
        <dbReference type="Proteomes" id="UP000295500"/>
    </source>
</evidence>
<dbReference type="RefSeq" id="WP_133527622.1">
    <property type="nucleotide sequence ID" value="NZ_CALCQM010000081.1"/>
</dbReference>
<dbReference type="EMBL" id="SNXO01000003">
    <property type="protein sequence ID" value="TDP59629.1"/>
    <property type="molecule type" value="Genomic_DNA"/>
</dbReference>
<dbReference type="InterPro" id="IPR058944">
    <property type="entry name" value="CntK-like"/>
</dbReference>
<accession>A0A4R6QDW7</accession>
<name>A0A4R6QDW7_9FIRM</name>
<sequence>MRKKINVRIADPAGNITIFVMDPFERKYYQHVATQLLAIEKFHAEQVAFVKSADSMEMCGLEFCGNASRSFALMAAEARDITGKASIVVNVSGSEKPLTVEIDSESNYTKIRMPLPVSAVKAVEWSILPAGGGILVDLGGIMHLVLQGTEATKENFDRIKDVVNGEYDPPAMGVMFYDSAKEYLTPVVYVKDVDTTYFEGSCASGSTAVAIALSSGFADGSHAFRLQQPAGTVTATVDIKDGNLQAVYIEGPVEISDTISVEVEV</sequence>
<comment type="caution">
    <text evidence="1">The sequence shown here is derived from an EMBL/GenBank/DDBJ whole genome shotgun (WGS) entry which is preliminary data.</text>
</comment>
<protein>
    <submittedName>
        <fullName evidence="1">Diaminopimelate epimerase</fullName>
    </submittedName>
</protein>
<dbReference type="SUPFAM" id="SSF54506">
    <property type="entry name" value="Diaminopimelate epimerase-like"/>
    <property type="match status" value="1"/>
</dbReference>
<proteinExistence type="predicted"/>
<dbReference type="Gene3D" id="3.10.310.10">
    <property type="entry name" value="Diaminopimelate Epimerase, Chain A, domain 1"/>
    <property type="match status" value="2"/>
</dbReference>
<reference evidence="1 2" key="1">
    <citation type="submission" date="2019-03" db="EMBL/GenBank/DDBJ databases">
        <title>Genomic Encyclopedia of Type Strains, Phase IV (KMG-IV): sequencing the most valuable type-strain genomes for metagenomic binning, comparative biology and taxonomic classification.</title>
        <authorList>
            <person name="Goeker M."/>
        </authorList>
    </citation>
    <scope>NUCLEOTIDE SEQUENCE [LARGE SCALE GENOMIC DNA]</scope>
    <source>
        <strain evidence="1 2">DSM 28287</strain>
    </source>
</reference>
<keyword evidence="2" id="KW-1185">Reference proteome</keyword>